<dbReference type="Pfam" id="PF00646">
    <property type="entry name" value="F-box"/>
    <property type="match status" value="1"/>
</dbReference>
<name>A0A0B1T6N8_OESDE</name>
<evidence type="ECO:0000313" key="3">
    <source>
        <dbReference type="Proteomes" id="UP000053660"/>
    </source>
</evidence>
<dbReference type="AlphaFoldDB" id="A0A0B1T6N8"/>
<sequence>MARVNLGNEMEEWKGSLRSADEEHQLLQLFHFWGELPSLLDSKLSRLGLDEFHHWMELPVELKMKVLSYLNCSALTDFLMVSKESYQLASTLKPIRPTAAYLSLGELEDDIVSGP</sequence>
<dbReference type="EMBL" id="KN551055">
    <property type="protein sequence ID" value="KHJ92909.1"/>
    <property type="molecule type" value="Genomic_DNA"/>
</dbReference>
<feature type="domain" description="F-box" evidence="1">
    <location>
        <begin position="55"/>
        <end position="93"/>
    </location>
</feature>
<dbReference type="OrthoDB" id="10693847at2759"/>
<proteinExistence type="predicted"/>
<accession>A0A0B1T6N8</accession>
<gene>
    <name evidence="2" type="ORF">OESDEN_07193</name>
</gene>
<dbReference type="Proteomes" id="UP000053660">
    <property type="component" value="Unassembled WGS sequence"/>
</dbReference>
<reference evidence="2 3" key="1">
    <citation type="submission" date="2014-03" db="EMBL/GenBank/DDBJ databases">
        <title>Draft genome of the hookworm Oesophagostomum dentatum.</title>
        <authorList>
            <person name="Mitreva M."/>
        </authorList>
    </citation>
    <scope>NUCLEOTIDE SEQUENCE [LARGE SCALE GENOMIC DNA]</scope>
    <source>
        <strain evidence="2 3">OD-Hann</strain>
    </source>
</reference>
<protein>
    <submittedName>
        <fullName evidence="2">F-box domain protein</fullName>
    </submittedName>
</protein>
<keyword evidence="3" id="KW-1185">Reference proteome</keyword>
<evidence type="ECO:0000313" key="2">
    <source>
        <dbReference type="EMBL" id="KHJ92909.1"/>
    </source>
</evidence>
<evidence type="ECO:0000259" key="1">
    <source>
        <dbReference type="Pfam" id="PF00646"/>
    </source>
</evidence>
<dbReference type="InterPro" id="IPR001810">
    <property type="entry name" value="F-box_dom"/>
</dbReference>
<organism evidence="2 3">
    <name type="scientific">Oesophagostomum dentatum</name>
    <name type="common">Nodular worm</name>
    <dbReference type="NCBI Taxonomy" id="61180"/>
    <lineage>
        <taxon>Eukaryota</taxon>
        <taxon>Metazoa</taxon>
        <taxon>Ecdysozoa</taxon>
        <taxon>Nematoda</taxon>
        <taxon>Chromadorea</taxon>
        <taxon>Rhabditida</taxon>
        <taxon>Rhabditina</taxon>
        <taxon>Rhabditomorpha</taxon>
        <taxon>Strongyloidea</taxon>
        <taxon>Strongylidae</taxon>
        <taxon>Oesophagostomum</taxon>
    </lineage>
</organism>